<dbReference type="SUPFAM" id="SSF116734">
    <property type="entry name" value="DNA methylase specificity domain"/>
    <property type="match status" value="2"/>
</dbReference>
<dbReference type="Pfam" id="PF01420">
    <property type="entry name" value="Methylase_S"/>
    <property type="match status" value="2"/>
</dbReference>
<feature type="domain" description="Type I restriction modification DNA specificity" evidence="5">
    <location>
        <begin position="260"/>
        <end position="373"/>
    </location>
</feature>
<evidence type="ECO:0000256" key="1">
    <source>
        <dbReference type="ARBA" id="ARBA00010923"/>
    </source>
</evidence>
<comment type="caution">
    <text evidence="6">The sequence shown here is derived from an EMBL/GenBank/DDBJ whole genome shotgun (WGS) entry which is preliminary data.</text>
</comment>
<keyword evidence="7" id="KW-1185">Reference proteome</keyword>
<sequence length="393" mass="44225">MVPKGWLKTNFGAVTEIANGQVDPKVEPYLSMLHIGPENVVSDSGQIIGVVTCKESNLISGKYEFDENAIVYSKIRPNLNKVCRPRFKGVCSADMYPIWAKGELDIEFLLHFMLGPQFYKVAVAMSMRTGMPKINRSDLNTVTLLLPPVEEQKKIAQILSAWDKAITTTEQLLANSQQQKKALMQQLLTGKKRLLDKHGVRFSGEWKWLRASELFKPVSKKNNSDSEELLAVTQDQGVLPRSLLERRVVMPDGSTNGYKLVVPGNFIISLRSFQGGLEYSGYRGLVSPAYTVLEPIKSIDDEFYKHYYKSYDFIGHLAVAVIGIRDGKQISYSDFSFLKLPYPSLEEQQKIAAVLSTADQEISALQQKLDALKQEKKALMQQLLTGKRRVVIE</sequence>
<protein>
    <recommendedName>
        <fullName evidence="5">Type I restriction modification DNA specificity domain-containing protein</fullName>
    </recommendedName>
</protein>
<dbReference type="PANTHER" id="PTHR30408">
    <property type="entry name" value="TYPE-1 RESTRICTION ENZYME ECOKI SPECIFICITY PROTEIN"/>
    <property type="match status" value="1"/>
</dbReference>
<dbReference type="InterPro" id="IPR000055">
    <property type="entry name" value="Restrct_endonuc_typeI_TRD"/>
</dbReference>
<dbReference type="RefSeq" id="WP_032475772.1">
    <property type="nucleotide sequence ID" value="NZ_BSPW01000001.1"/>
</dbReference>
<feature type="domain" description="Type I restriction modification DNA specificity" evidence="5">
    <location>
        <begin position="60"/>
        <end position="173"/>
    </location>
</feature>
<dbReference type="Gene3D" id="3.90.220.20">
    <property type="entry name" value="DNA methylase specificity domains"/>
    <property type="match status" value="2"/>
</dbReference>
<dbReference type="EMBL" id="BSPW01000001">
    <property type="protein sequence ID" value="GLT16240.1"/>
    <property type="molecule type" value="Genomic_DNA"/>
</dbReference>
<keyword evidence="4" id="KW-0175">Coiled coil</keyword>
<evidence type="ECO:0000256" key="4">
    <source>
        <dbReference type="SAM" id="Coils"/>
    </source>
</evidence>
<evidence type="ECO:0000313" key="7">
    <source>
        <dbReference type="Proteomes" id="UP001157138"/>
    </source>
</evidence>
<comment type="similarity">
    <text evidence="1">Belongs to the type-I restriction system S methylase family.</text>
</comment>
<dbReference type="Gene3D" id="1.10.287.1120">
    <property type="entry name" value="Bipartite methylase S protein"/>
    <property type="match status" value="1"/>
</dbReference>
<evidence type="ECO:0000256" key="3">
    <source>
        <dbReference type="ARBA" id="ARBA00023125"/>
    </source>
</evidence>
<proteinExistence type="inferred from homology"/>
<dbReference type="InterPro" id="IPR044946">
    <property type="entry name" value="Restrct_endonuc_typeI_TRD_sf"/>
</dbReference>
<keyword evidence="2" id="KW-0680">Restriction system</keyword>
<accession>A0ABQ6ESV4</accession>
<evidence type="ECO:0000313" key="6">
    <source>
        <dbReference type="EMBL" id="GLT16240.1"/>
    </source>
</evidence>
<reference evidence="7" key="1">
    <citation type="journal article" date="2019" name="Int. J. Syst. Evol. Microbiol.">
        <title>The Global Catalogue of Microorganisms (GCM) 10K type strain sequencing project: providing services to taxonomists for standard genome sequencing and annotation.</title>
        <authorList>
            <consortium name="The Broad Institute Genomics Platform"/>
            <consortium name="The Broad Institute Genome Sequencing Center for Infectious Disease"/>
            <person name="Wu L."/>
            <person name="Ma J."/>
        </authorList>
    </citation>
    <scope>NUCLEOTIDE SEQUENCE [LARGE SCALE GENOMIC DNA]</scope>
    <source>
        <strain evidence="7">NBRC 108723</strain>
    </source>
</reference>
<organism evidence="6 7">
    <name type="scientific">Vibrio zhanjiangensis</name>
    <dbReference type="NCBI Taxonomy" id="1046128"/>
    <lineage>
        <taxon>Bacteria</taxon>
        <taxon>Pseudomonadati</taxon>
        <taxon>Pseudomonadota</taxon>
        <taxon>Gammaproteobacteria</taxon>
        <taxon>Vibrionales</taxon>
        <taxon>Vibrionaceae</taxon>
        <taxon>Vibrio</taxon>
    </lineage>
</organism>
<evidence type="ECO:0000256" key="2">
    <source>
        <dbReference type="ARBA" id="ARBA00022747"/>
    </source>
</evidence>
<evidence type="ECO:0000259" key="5">
    <source>
        <dbReference type="Pfam" id="PF01420"/>
    </source>
</evidence>
<feature type="coiled-coil region" evidence="4">
    <location>
        <begin position="355"/>
        <end position="389"/>
    </location>
</feature>
<dbReference type="PANTHER" id="PTHR30408:SF12">
    <property type="entry name" value="TYPE I RESTRICTION ENZYME MJAVIII SPECIFICITY SUBUNIT"/>
    <property type="match status" value="1"/>
</dbReference>
<dbReference type="Proteomes" id="UP001157138">
    <property type="component" value="Unassembled WGS sequence"/>
</dbReference>
<name>A0ABQ6ESV4_9VIBR</name>
<keyword evidence="3" id="KW-0238">DNA-binding</keyword>
<dbReference type="InterPro" id="IPR052021">
    <property type="entry name" value="Type-I_RS_S_subunit"/>
</dbReference>
<gene>
    <name evidence="6" type="ORF">GCM10007938_00160</name>
</gene>